<dbReference type="EMBL" id="CAJHJT010000012">
    <property type="protein sequence ID" value="CAD6999899.1"/>
    <property type="molecule type" value="Genomic_DNA"/>
</dbReference>
<dbReference type="AlphaFoldDB" id="A0A811ULG6"/>
<accession>A0A811ULG6</accession>
<proteinExistence type="predicted"/>
<feature type="non-terminal residue" evidence="1">
    <location>
        <position position="111"/>
    </location>
</feature>
<dbReference type="Proteomes" id="UP000606786">
    <property type="component" value="Unassembled WGS sequence"/>
</dbReference>
<keyword evidence="2" id="KW-1185">Reference proteome</keyword>
<gene>
    <name evidence="1" type="ORF">CCAP1982_LOCUS8409</name>
</gene>
<organism evidence="1 2">
    <name type="scientific">Ceratitis capitata</name>
    <name type="common">Mediterranean fruit fly</name>
    <name type="synonym">Tephritis capitata</name>
    <dbReference type="NCBI Taxonomy" id="7213"/>
    <lineage>
        <taxon>Eukaryota</taxon>
        <taxon>Metazoa</taxon>
        <taxon>Ecdysozoa</taxon>
        <taxon>Arthropoda</taxon>
        <taxon>Hexapoda</taxon>
        <taxon>Insecta</taxon>
        <taxon>Pterygota</taxon>
        <taxon>Neoptera</taxon>
        <taxon>Endopterygota</taxon>
        <taxon>Diptera</taxon>
        <taxon>Brachycera</taxon>
        <taxon>Muscomorpha</taxon>
        <taxon>Tephritoidea</taxon>
        <taxon>Tephritidae</taxon>
        <taxon>Ceratitis</taxon>
        <taxon>Ceratitis</taxon>
    </lineage>
</organism>
<reference evidence="1" key="1">
    <citation type="submission" date="2020-11" db="EMBL/GenBank/DDBJ databases">
        <authorList>
            <person name="Whitehead M."/>
        </authorList>
    </citation>
    <scope>NUCLEOTIDE SEQUENCE</scope>
    <source>
        <strain evidence="1">EGII</strain>
    </source>
</reference>
<feature type="non-terminal residue" evidence="1">
    <location>
        <position position="1"/>
    </location>
</feature>
<protein>
    <submittedName>
        <fullName evidence="1">(Mediterranean fruit fly) hypothetical protein</fullName>
    </submittedName>
</protein>
<sequence length="111" mass="12433">DRHNDVFIRAAGEQADDYTTYNTTSVLTEPFRYILGCKNVNCWAAGRPGGRTTQISNFDIQIDKLATSASACASAATFTGLCSQSQWHQQVHMSIHIHQSLFLCKWGKYMQ</sequence>
<comment type="caution">
    <text evidence="1">The sequence shown here is derived from an EMBL/GenBank/DDBJ whole genome shotgun (WGS) entry which is preliminary data.</text>
</comment>
<name>A0A811ULG6_CERCA</name>
<evidence type="ECO:0000313" key="1">
    <source>
        <dbReference type="EMBL" id="CAD6999899.1"/>
    </source>
</evidence>
<evidence type="ECO:0000313" key="2">
    <source>
        <dbReference type="Proteomes" id="UP000606786"/>
    </source>
</evidence>